<dbReference type="EC" id="3.3.2.2" evidence="6"/>
<keyword evidence="11" id="KW-1185">Reference proteome</keyword>
<evidence type="ECO:0000313" key="10">
    <source>
        <dbReference type="EMBL" id="MFH4980435.1"/>
    </source>
</evidence>
<feature type="transmembrane region" description="Helical" evidence="9">
    <location>
        <begin position="56"/>
        <end position="72"/>
    </location>
</feature>
<dbReference type="EMBL" id="JBGFUD010005540">
    <property type="protein sequence ID" value="MFH4980435.1"/>
    <property type="molecule type" value="Genomic_DNA"/>
</dbReference>
<feature type="transmembrane region" description="Helical" evidence="9">
    <location>
        <begin position="28"/>
        <end position="49"/>
    </location>
</feature>
<proteinExistence type="inferred from homology"/>
<feature type="transmembrane region" description="Helical" evidence="9">
    <location>
        <begin position="197"/>
        <end position="216"/>
    </location>
</feature>
<keyword evidence="5 9" id="KW-0472">Membrane</keyword>
<feature type="transmembrane region" description="Helical" evidence="9">
    <location>
        <begin position="78"/>
        <end position="97"/>
    </location>
</feature>
<evidence type="ECO:0000256" key="2">
    <source>
        <dbReference type="ARBA" id="ARBA00007375"/>
    </source>
</evidence>
<protein>
    <recommendedName>
        <fullName evidence="6">lysoplasmalogenase</fullName>
        <ecNumber evidence="6">3.3.2.2</ecNumber>
    </recommendedName>
</protein>
<dbReference type="GO" id="GO:0016020">
    <property type="term" value="C:membrane"/>
    <property type="evidence" value="ECO:0007669"/>
    <property type="project" value="UniProtKB-SubCell"/>
</dbReference>
<dbReference type="InterPro" id="IPR012506">
    <property type="entry name" value="TMEM86B-like"/>
</dbReference>
<evidence type="ECO:0000256" key="3">
    <source>
        <dbReference type="ARBA" id="ARBA00022692"/>
    </source>
</evidence>
<dbReference type="Proteomes" id="UP001608902">
    <property type="component" value="Unassembled WGS sequence"/>
</dbReference>
<accession>A0ABD6EKD0</accession>
<evidence type="ECO:0000256" key="8">
    <source>
        <dbReference type="ARBA" id="ARBA00049560"/>
    </source>
</evidence>
<dbReference type="GO" id="GO:0047408">
    <property type="term" value="F:alkenylglycerophosphocholine hydrolase activity"/>
    <property type="evidence" value="ECO:0007669"/>
    <property type="project" value="UniProtKB-EC"/>
</dbReference>
<keyword evidence="3 9" id="KW-0812">Transmembrane</keyword>
<sequence>MNGPAQMMAVYTGITGLVYIETDGFRRAAFPLLKAMPSIALALMTLSLSMRARTKYLTAASFIVMGAGIYKFNFNHGYLQWSCILISIARILYLLSFAEYIRRLWNPLSFLTTVYFFGLLYHCFSDLYSSIPSLFITMCLYLATVCISVIAAGSLWKYGSKRSYGGQADFLRFLGLLLGLINVSVLMLNLFSTRFSITTFAFSSLFYLSQGLQFLANERAF</sequence>
<comment type="caution">
    <text evidence="10">The sequence shown here is derived from an EMBL/GenBank/DDBJ whole genome shotgun (WGS) entry which is preliminary data.</text>
</comment>
<organism evidence="10 11">
    <name type="scientific">Gnathostoma spinigerum</name>
    <dbReference type="NCBI Taxonomy" id="75299"/>
    <lineage>
        <taxon>Eukaryota</taxon>
        <taxon>Metazoa</taxon>
        <taxon>Ecdysozoa</taxon>
        <taxon>Nematoda</taxon>
        <taxon>Chromadorea</taxon>
        <taxon>Rhabditida</taxon>
        <taxon>Spirurina</taxon>
        <taxon>Gnathostomatomorpha</taxon>
        <taxon>Gnathostomatoidea</taxon>
        <taxon>Gnathostomatidae</taxon>
        <taxon>Gnathostoma</taxon>
    </lineage>
</organism>
<comment type="subcellular location">
    <subcellularLocation>
        <location evidence="1">Membrane</location>
        <topology evidence="1">Multi-pass membrane protein</topology>
    </subcellularLocation>
</comment>
<feature type="transmembrane region" description="Helical" evidence="9">
    <location>
        <begin position="134"/>
        <end position="158"/>
    </location>
</feature>
<dbReference type="Pfam" id="PF07947">
    <property type="entry name" value="YhhN"/>
    <property type="match status" value="1"/>
</dbReference>
<evidence type="ECO:0000256" key="4">
    <source>
        <dbReference type="ARBA" id="ARBA00022989"/>
    </source>
</evidence>
<evidence type="ECO:0000256" key="9">
    <source>
        <dbReference type="SAM" id="Phobius"/>
    </source>
</evidence>
<dbReference type="AlphaFoldDB" id="A0ABD6EKD0"/>
<keyword evidence="4 9" id="KW-1133">Transmembrane helix</keyword>
<comment type="catalytic activity">
    <reaction evidence="8">
        <text>a 1-O-(1Z-alkenyl)-sn-glycero-3-phosphocholine + H2O = a 2,3-saturated aldehyde + sn-glycerol 3-phosphocholine</text>
        <dbReference type="Rhea" id="RHEA:22544"/>
        <dbReference type="ChEBI" id="CHEBI:15377"/>
        <dbReference type="ChEBI" id="CHEBI:16870"/>
        <dbReference type="ChEBI" id="CHEBI:73359"/>
        <dbReference type="ChEBI" id="CHEBI:77287"/>
        <dbReference type="EC" id="3.3.2.2"/>
    </reaction>
</comment>
<feature type="transmembrane region" description="Helical" evidence="9">
    <location>
        <begin position="104"/>
        <end position="122"/>
    </location>
</feature>
<evidence type="ECO:0000256" key="1">
    <source>
        <dbReference type="ARBA" id="ARBA00004141"/>
    </source>
</evidence>
<gene>
    <name evidence="10" type="ORF">AB6A40_007144</name>
</gene>
<evidence type="ECO:0000313" key="11">
    <source>
        <dbReference type="Proteomes" id="UP001608902"/>
    </source>
</evidence>
<evidence type="ECO:0000256" key="6">
    <source>
        <dbReference type="ARBA" id="ARBA00035673"/>
    </source>
</evidence>
<feature type="transmembrane region" description="Helical" evidence="9">
    <location>
        <begin position="170"/>
        <end position="191"/>
    </location>
</feature>
<reference evidence="10 11" key="1">
    <citation type="submission" date="2024-08" db="EMBL/GenBank/DDBJ databases">
        <title>Gnathostoma spinigerum genome.</title>
        <authorList>
            <person name="Gonzalez-Bertolin B."/>
            <person name="Monzon S."/>
            <person name="Zaballos A."/>
            <person name="Jimenez P."/>
            <person name="Dekumyoy P."/>
            <person name="Varona S."/>
            <person name="Cuesta I."/>
            <person name="Sumanam S."/>
            <person name="Adisakwattana P."/>
            <person name="Gasser R.B."/>
            <person name="Hernandez-Gonzalez A."/>
            <person name="Young N.D."/>
            <person name="Perteguer M.J."/>
        </authorList>
    </citation>
    <scope>NUCLEOTIDE SEQUENCE [LARGE SCALE GENOMIC DNA]</scope>
    <source>
        <strain evidence="10">AL3</strain>
        <tissue evidence="10">Liver</tissue>
    </source>
</reference>
<comment type="catalytic activity">
    <reaction evidence="7">
        <text>a 1-O-(1Z-alkenyl)-sn-glycero-3-phosphoethanolamine + H2O = a 2,3-saturated aldehyde + sn-glycero-3-phosphoethanolamine</text>
        <dbReference type="Rhea" id="RHEA:16905"/>
        <dbReference type="ChEBI" id="CHEBI:15377"/>
        <dbReference type="ChEBI" id="CHEBI:73359"/>
        <dbReference type="ChEBI" id="CHEBI:77288"/>
        <dbReference type="ChEBI" id="CHEBI:143890"/>
        <dbReference type="EC" id="3.3.2.2"/>
    </reaction>
</comment>
<evidence type="ECO:0000256" key="7">
    <source>
        <dbReference type="ARBA" id="ARBA00049458"/>
    </source>
</evidence>
<comment type="similarity">
    <text evidence="2">Belongs to the TMEM86 family.</text>
</comment>
<evidence type="ECO:0000256" key="5">
    <source>
        <dbReference type="ARBA" id="ARBA00023136"/>
    </source>
</evidence>
<name>A0ABD6EKD0_9BILA</name>